<organism evidence="2">
    <name type="scientific">Rhipicephalus appendiculatus</name>
    <name type="common">Brown ear tick</name>
    <dbReference type="NCBI Taxonomy" id="34631"/>
    <lineage>
        <taxon>Eukaryota</taxon>
        <taxon>Metazoa</taxon>
        <taxon>Ecdysozoa</taxon>
        <taxon>Arthropoda</taxon>
        <taxon>Chelicerata</taxon>
        <taxon>Arachnida</taxon>
        <taxon>Acari</taxon>
        <taxon>Parasitiformes</taxon>
        <taxon>Ixodida</taxon>
        <taxon>Ixodoidea</taxon>
        <taxon>Ixodidae</taxon>
        <taxon>Rhipicephalinae</taxon>
        <taxon>Rhipicephalus</taxon>
        <taxon>Rhipicephalus</taxon>
    </lineage>
</organism>
<feature type="chain" id="PRO_5007284672" description="Glycine rich superfamily member" evidence="1">
    <location>
        <begin position="21"/>
        <end position="88"/>
    </location>
</feature>
<dbReference type="EMBL" id="GEDV01012731">
    <property type="protein sequence ID" value="JAP75826.1"/>
    <property type="molecule type" value="Transcribed_RNA"/>
</dbReference>
<evidence type="ECO:0000313" key="2">
    <source>
        <dbReference type="EMBL" id="JAP75826.1"/>
    </source>
</evidence>
<dbReference type="AlphaFoldDB" id="A0A131YCL1"/>
<accession>A0A131YCL1</accession>
<feature type="signal peptide" evidence="1">
    <location>
        <begin position="1"/>
        <end position="20"/>
    </location>
</feature>
<protein>
    <recommendedName>
        <fullName evidence="3">Glycine rich superfamily member</fullName>
    </recommendedName>
</protein>
<reference evidence="2" key="1">
    <citation type="journal article" date="2016" name="Ticks Tick Borne Dis.">
        <title>De novo assembly and annotation of the salivary gland transcriptome of Rhipicephalus appendiculatus male and female ticks during blood feeding.</title>
        <authorList>
            <person name="de Castro M.H."/>
            <person name="de Klerk D."/>
            <person name="Pienaar R."/>
            <person name="Latif A.A."/>
            <person name="Rees D.J."/>
            <person name="Mans B.J."/>
        </authorList>
    </citation>
    <scope>NUCLEOTIDE SEQUENCE</scope>
    <source>
        <tissue evidence="2">Salivary glands</tissue>
    </source>
</reference>
<evidence type="ECO:0000256" key="1">
    <source>
        <dbReference type="SAM" id="SignalP"/>
    </source>
</evidence>
<keyword evidence="1" id="KW-0732">Signal</keyword>
<evidence type="ECO:0008006" key="3">
    <source>
        <dbReference type="Google" id="ProtNLM"/>
    </source>
</evidence>
<sequence>MKAFVSIAIALVIVAQSSFAQRGDPRWFHTGPILGWPPQPVAVPYIVKDLPRAKIPTDYPPSTVRPGMYFLASKGWPKDQWTHRPGPF</sequence>
<proteinExistence type="predicted"/>
<name>A0A131YCL1_RHIAP</name>